<gene>
    <name evidence="1" type="ORF">GCM10011494_16460</name>
</gene>
<protein>
    <submittedName>
        <fullName evidence="1">Uncharacterized protein</fullName>
    </submittedName>
</protein>
<dbReference type="EMBL" id="BMHK01000008">
    <property type="protein sequence ID" value="GGB98688.1"/>
    <property type="molecule type" value="Genomic_DNA"/>
</dbReference>
<accession>A0A916X583</accession>
<evidence type="ECO:0000313" key="2">
    <source>
        <dbReference type="Proteomes" id="UP000608154"/>
    </source>
</evidence>
<comment type="caution">
    <text evidence="1">The sequence shown here is derived from an EMBL/GenBank/DDBJ whole genome shotgun (WGS) entry which is preliminary data.</text>
</comment>
<dbReference type="AlphaFoldDB" id="A0A916X583"/>
<keyword evidence="2" id="KW-1185">Reference proteome</keyword>
<sequence length="126" mass="14074">MSSDIVDHMIAYYVAGPANDLIIAPRWYPYGELGLIIEDKFSIATRKFGLKVRSHSKEAGKVFLDMMIGKGAWETKQNEYGGSMHQFQADKFKAAVRELQAGDPIIAKAEAEGPDYWEKAFAELVS</sequence>
<reference evidence="1" key="2">
    <citation type="submission" date="2020-09" db="EMBL/GenBank/DDBJ databases">
        <authorList>
            <person name="Sun Q."/>
            <person name="Zhou Y."/>
        </authorList>
    </citation>
    <scope>NUCLEOTIDE SEQUENCE</scope>
    <source>
        <strain evidence="1">CGMCC 1.15095</strain>
    </source>
</reference>
<evidence type="ECO:0000313" key="1">
    <source>
        <dbReference type="EMBL" id="GGB98688.1"/>
    </source>
</evidence>
<dbReference type="RefSeq" id="WP_188770340.1">
    <property type="nucleotide sequence ID" value="NZ_BMHK01000008.1"/>
</dbReference>
<organism evidence="1 2">
    <name type="scientific">Novosphingobium endophyticum</name>
    <dbReference type="NCBI Taxonomy" id="1955250"/>
    <lineage>
        <taxon>Bacteria</taxon>
        <taxon>Pseudomonadati</taxon>
        <taxon>Pseudomonadota</taxon>
        <taxon>Alphaproteobacteria</taxon>
        <taxon>Sphingomonadales</taxon>
        <taxon>Sphingomonadaceae</taxon>
        <taxon>Novosphingobium</taxon>
    </lineage>
</organism>
<proteinExistence type="predicted"/>
<reference evidence="1" key="1">
    <citation type="journal article" date="2014" name="Int. J. Syst. Evol. Microbiol.">
        <title>Complete genome sequence of Corynebacterium casei LMG S-19264T (=DSM 44701T), isolated from a smear-ripened cheese.</title>
        <authorList>
            <consortium name="US DOE Joint Genome Institute (JGI-PGF)"/>
            <person name="Walter F."/>
            <person name="Albersmeier A."/>
            <person name="Kalinowski J."/>
            <person name="Ruckert C."/>
        </authorList>
    </citation>
    <scope>NUCLEOTIDE SEQUENCE</scope>
    <source>
        <strain evidence="1">CGMCC 1.15095</strain>
    </source>
</reference>
<dbReference type="Proteomes" id="UP000608154">
    <property type="component" value="Unassembled WGS sequence"/>
</dbReference>
<name>A0A916X583_9SPHN</name>